<evidence type="ECO:0000313" key="2">
    <source>
        <dbReference type="Proteomes" id="UP001056132"/>
    </source>
</evidence>
<dbReference type="EMBL" id="CP097330">
    <property type="protein sequence ID" value="URF05428.1"/>
    <property type="molecule type" value="Genomic_DNA"/>
</dbReference>
<reference evidence="1" key="1">
    <citation type="journal article" date="2022" name="Microbiol. Resour. Announc.">
        <title>Genome Sequence of Cupriavidus campinensis Strain G5, a Member of a Bacterial Consortium Capable of Polyethylene Degradation.</title>
        <authorList>
            <person name="Schneider B."/>
            <person name="Pfeiffer F."/>
            <person name="Dyall-Smith M."/>
            <person name="Kunte H.J."/>
        </authorList>
    </citation>
    <scope>NUCLEOTIDE SEQUENCE</scope>
    <source>
        <strain evidence="1">G5</strain>
    </source>
</reference>
<dbReference type="Pfam" id="PF00494">
    <property type="entry name" value="SQS_PSY"/>
    <property type="match status" value="1"/>
</dbReference>
<dbReference type="InterPro" id="IPR008949">
    <property type="entry name" value="Isoprenoid_synthase_dom_sf"/>
</dbReference>
<dbReference type="GO" id="GO:0016117">
    <property type="term" value="P:carotenoid biosynthetic process"/>
    <property type="evidence" value="ECO:0007669"/>
    <property type="project" value="InterPro"/>
</dbReference>
<dbReference type="SUPFAM" id="SSF48576">
    <property type="entry name" value="Terpenoid synthases"/>
    <property type="match status" value="1"/>
</dbReference>
<name>A0AAE9L301_9BURK</name>
<proteinExistence type="predicted"/>
<sequence length="278" mass="31517">MTPDQYCQDKAAPGGSLPYYSFLFLPPERRHAITALHAFRREVEAIIDESHDAGVAHQRLDWWRGELRRLYDGHPSHPVTQALQPHIAPCGLPQSEFSDVLDGLEMDLTQTRYLDEAGLKRYCQCAGGAVGVLSARALGFSDPRTLDFARQLGLSMQRATIVRDVGEDARQGRIYLPVDTLQRHEVPAADILQSRHSERFVALMGEQAEVARTLYREALALLPRQDRRAQRAALVMAALSHAQLDEIEASQFQVLTQRIALTPMRMLWIAWKTWLRNR</sequence>
<dbReference type="EC" id="2.5.1.103" evidence="1"/>
<gene>
    <name evidence="1" type="primary">hpnD</name>
    <name evidence="1" type="ORF">M5D45_06375</name>
</gene>
<dbReference type="Gene3D" id="1.10.600.10">
    <property type="entry name" value="Farnesyl Diphosphate Synthase"/>
    <property type="match status" value="1"/>
</dbReference>
<dbReference type="CDD" id="cd00683">
    <property type="entry name" value="Trans_IPPS_HH"/>
    <property type="match status" value="1"/>
</dbReference>
<dbReference type="Proteomes" id="UP001056132">
    <property type="component" value="Chromosome 1"/>
</dbReference>
<dbReference type="InterPro" id="IPR017828">
    <property type="entry name" value="SQ_synth_HpnD-like"/>
</dbReference>
<dbReference type="InterPro" id="IPR033904">
    <property type="entry name" value="Trans_IPPS_HH"/>
</dbReference>
<dbReference type="AlphaFoldDB" id="A0AAE9L301"/>
<evidence type="ECO:0000313" key="1">
    <source>
        <dbReference type="EMBL" id="URF05428.1"/>
    </source>
</evidence>
<dbReference type="PANTHER" id="PTHR31480">
    <property type="entry name" value="BIFUNCTIONAL LYCOPENE CYCLASE/PHYTOENE SYNTHASE"/>
    <property type="match status" value="1"/>
</dbReference>
<keyword evidence="1" id="KW-0808">Transferase</keyword>
<reference evidence="1" key="2">
    <citation type="submission" date="2022-05" db="EMBL/GenBank/DDBJ databases">
        <authorList>
            <person name="Kunte H.-J."/>
        </authorList>
    </citation>
    <scope>NUCLEOTIDE SEQUENCE</scope>
    <source>
        <strain evidence="1">G5</strain>
    </source>
</reference>
<dbReference type="InterPro" id="IPR002060">
    <property type="entry name" value="Squ/phyt_synthse"/>
</dbReference>
<protein>
    <submittedName>
        <fullName evidence="1">Presqualene diphosphate synthase HpnD</fullName>
        <ecNumber evidence="1">2.5.1.103</ecNumber>
    </submittedName>
</protein>
<accession>A0AAE9L301</accession>
<dbReference type="KEGG" id="ccam:M5D45_06375"/>
<dbReference type="RefSeq" id="WP_250025197.1">
    <property type="nucleotide sequence ID" value="NZ_CP097330.1"/>
</dbReference>
<organism evidence="1 2">
    <name type="scientific">Cupriavidus campinensis</name>
    <dbReference type="NCBI Taxonomy" id="151783"/>
    <lineage>
        <taxon>Bacteria</taxon>
        <taxon>Pseudomonadati</taxon>
        <taxon>Pseudomonadota</taxon>
        <taxon>Betaproteobacteria</taxon>
        <taxon>Burkholderiales</taxon>
        <taxon>Burkholderiaceae</taxon>
        <taxon>Cupriavidus</taxon>
    </lineage>
</organism>
<dbReference type="GO" id="GO:0051996">
    <property type="term" value="F:squalene synthase [NAD(P)H] activity"/>
    <property type="evidence" value="ECO:0007669"/>
    <property type="project" value="InterPro"/>
</dbReference>
<dbReference type="NCBIfam" id="TIGR03465">
    <property type="entry name" value="HpnD"/>
    <property type="match status" value="1"/>
</dbReference>